<proteinExistence type="predicted"/>
<gene>
    <name evidence="2" type="ORF">QQF64_000068</name>
</gene>
<evidence type="ECO:0000313" key="2">
    <source>
        <dbReference type="EMBL" id="KAL1281265.1"/>
    </source>
</evidence>
<sequence length="79" mass="9225">MDFFYKNDKIDATMTIIDIGLPTGFDAEENDLKELSTGKERYIQKFENNKELSERGYRSSTSIRNCKGGKKFFNSDWIK</sequence>
<dbReference type="SUPFAM" id="SSF49410">
    <property type="entry name" value="Alpha-macroglobulin receptor domain"/>
    <property type="match status" value="1"/>
</dbReference>
<dbReference type="Pfam" id="PF07677">
    <property type="entry name" value="A2M_recep"/>
    <property type="match status" value="1"/>
</dbReference>
<organism evidence="2 3">
    <name type="scientific">Cirrhinus molitorella</name>
    <name type="common">mud carp</name>
    <dbReference type="NCBI Taxonomy" id="172907"/>
    <lineage>
        <taxon>Eukaryota</taxon>
        <taxon>Metazoa</taxon>
        <taxon>Chordata</taxon>
        <taxon>Craniata</taxon>
        <taxon>Vertebrata</taxon>
        <taxon>Euteleostomi</taxon>
        <taxon>Actinopterygii</taxon>
        <taxon>Neopterygii</taxon>
        <taxon>Teleostei</taxon>
        <taxon>Ostariophysi</taxon>
        <taxon>Cypriniformes</taxon>
        <taxon>Cyprinidae</taxon>
        <taxon>Labeoninae</taxon>
        <taxon>Labeonini</taxon>
        <taxon>Cirrhinus</taxon>
    </lineage>
</organism>
<dbReference type="EMBL" id="JAYMGO010000001">
    <property type="protein sequence ID" value="KAL1281265.1"/>
    <property type="molecule type" value="Genomic_DNA"/>
</dbReference>
<keyword evidence="3" id="KW-1185">Reference proteome</keyword>
<name>A0ABR3NW41_9TELE</name>
<comment type="caution">
    <text evidence="2">The sequence shown here is derived from an EMBL/GenBank/DDBJ whole genome shotgun (WGS) entry which is preliminary data.</text>
</comment>
<feature type="domain" description="Alpha-macroglobulin receptor-binding" evidence="1">
    <location>
        <begin position="12"/>
        <end position="49"/>
    </location>
</feature>
<reference evidence="2 3" key="1">
    <citation type="submission" date="2023-09" db="EMBL/GenBank/DDBJ databases">
        <authorList>
            <person name="Wang M."/>
        </authorList>
    </citation>
    <scope>NUCLEOTIDE SEQUENCE [LARGE SCALE GENOMIC DNA]</scope>
    <source>
        <strain evidence="2">GT-2023</strain>
        <tissue evidence="2">Liver</tissue>
    </source>
</reference>
<dbReference type="Proteomes" id="UP001558613">
    <property type="component" value="Unassembled WGS sequence"/>
</dbReference>
<evidence type="ECO:0000313" key="3">
    <source>
        <dbReference type="Proteomes" id="UP001558613"/>
    </source>
</evidence>
<dbReference type="Gene3D" id="2.60.40.690">
    <property type="entry name" value="Alpha-macroglobulin, receptor-binding domain"/>
    <property type="match status" value="1"/>
</dbReference>
<protein>
    <recommendedName>
        <fullName evidence="1">Alpha-macroglobulin receptor-binding domain-containing protein</fullName>
    </recommendedName>
</protein>
<dbReference type="InterPro" id="IPR036595">
    <property type="entry name" value="A-macroglobulin_rcpt-bd_sf"/>
</dbReference>
<dbReference type="InterPro" id="IPR009048">
    <property type="entry name" value="A-macroglobulin_rcpt-bd"/>
</dbReference>
<evidence type="ECO:0000259" key="1">
    <source>
        <dbReference type="Pfam" id="PF07677"/>
    </source>
</evidence>
<accession>A0ABR3NW41</accession>